<evidence type="ECO:0008006" key="3">
    <source>
        <dbReference type="Google" id="ProtNLM"/>
    </source>
</evidence>
<feature type="compositionally biased region" description="Basic residues" evidence="1">
    <location>
        <begin position="37"/>
        <end position="47"/>
    </location>
</feature>
<protein>
    <recommendedName>
        <fullName evidence="3">Synaptonemal complex protein 3</fullName>
    </recommendedName>
</protein>
<sequence length="227" mass="26643">MSKSVRKTSLKKCFELDIRSILLSDSSSDENNAKPTKPTKPKAKRQKKEPNSKSTAGSSENRVEKRPDNASNLTNLFEGLKNEIIHKTEVNKDIISRFVQRISVIYKQRFGDLLRRQETEMLDLKKYFADNVSKELENWENYTNSVKKQEEKFVKELEQLRDIYNSSPFKIQKVEMVAKMHKEFIQKYEELMKKHKSEALALKGVVSKEVEGCEKEYLERCQQWKGK</sequence>
<proteinExistence type="predicted"/>
<accession>A0AAW2I185</accession>
<feature type="compositionally biased region" description="Low complexity" evidence="1">
    <location>
        <begin position="25"/>
        <end position="36"/>
    </location>
</feature>
<name>A0AAW2I185_9NEOP</name>
<dbReference type="EMBL" id="JARGDH010000002">
    <property type="protein sequence ID" value="KAL0275874.1"/>
    <property type="molecule type" value="Genomic_DNA"/>
</dbReference>
<evidence type="ECO:0000256" key="1">
    <source>
        <dbReference type="SAM" id="MobiDB-lite"/>
    </source>
</evidence>
<feature type="region of interest" description="Disordered" evidence="1">
    <location>
        <begin position="25"/>
        <end position="70"/>
    </location>
</feature>
<comment type="caution">
    <text evidence="2">The sequence shown here is derived from an EMBL/GenBank/DDBJ whole genome shotgun (WGS) entry which is preliminary data.</text>
</comment>
<organism evidence="2">
    <name type="scientific">Menopon gallinae</name>
    <name type="common">poultry shaft louse</name>
    <dbReference type="NCBI Taxonomy" id="328185"/>
    <lineage>
        <taxon>Eukaryota</taxon>
        <taxon>Metazoa</taxon>
        <taxon>Ecdysozoa</taxon>
        <taxon>Arthropoda</taxon>
        <taxon>Hexapoda</taxon>
        <taxon>Insecta</taxon>
        <taxon>Pterygota</taxon>
        <taxon>Neoptera</taxon>
        <taxon>Paraneoptera</taxon>
        <taxon>Psocodea</taxon>
        <taxon>Troctomorpha</taxon>
        <taxon>Phthiraptera</taxon>
        <taxon>Amblycera</taxon>
        <taxon>Menoponidae</taxon>
        <taxon>Menopon</taxon>
    </lineage>
</organism>
<gene>
    <name evidence="2" type="ORF">PYX00_003599</name>
</gene>
<evidence type="ECO:0000313" key="2">
    <source>
        <dbReference type="EMBL" id="KAL0275874.1"/>
    </source>
</evidence>
<reference evidence="2" key="1">
    <citation type="journal article" date="2024" name="Gigascience">
        <title>Chromosome-level genome of the poultry shaft louse Menopon gallinae provides insight into the host-switching and adaptive evolution of parasitic lice.</title>
        <authorList>
            <person name="Xu Y."/>
            <person name="Ma L."/>
            <person name="Liu S."/>
            <person name="Liang Y."/>
            <person name="Liu Q."/>
            <person name="He Z."/>
            <person name="Tian L."/>
            <person name="Duan Y."/>
            <person name="Cai W."/>
            <person name="Li H."/>
            <person name="Song F."/>
        </authorList>
    </citation>
    <scope>NUCLEOTIDE SEQUENCE</scope>
    <source>
        <strain evidence="2">Cailab_2023a</strain>
    </source>
</reference>
<dbReference type="AlphaFoldDB" id="A0AAW2I185"/>